<feature type="transmembrane region" description="Helical" evidence="18">
    <location>
        <begin position="487"/>
        <end position="508"/>
    </location>
</feature>
<reference evidence="21" key="1">
    <citation type="submission" date="2021-11" db="EMBL/GenBank/DDBJ databases">
        <authorList>
            <person name="Ge X.-Y."/>
            <person name="Peng L."/>
            <person name="Sun C.-H."/>
            <person name="Wang B.-X."/>
        </authorList>
    </citation>
    <scope>NUCLEOTIDE SEQUENCE</scope>
</reference>
<keyword evidence="12" id="KW-0520">NAD</keyword>
<evidence type="ECO:0000256" key="17">
    <source>
        <dbReference type="ARBA" id="ARBA00049551"/>
    </source>
</evidence>
<dbReference type="InterPro" id="IPR001750">
    <property type="entry name" value="ND/Mrp_TM"/>
</dbReference>
<organism evidence="21">
    <name type="scientific">Orthotrichia sp. XG-2021</name>
    <dbReference type="NCBI Taxonomy" id="2996738"/>
    <lineage>
        <taxon>Eukaryota</taxon>
        <taxon>Metazoa</taxon>
        <taxon>Ecdysozoa</taxon>
        <taxon>Arthropoda</taxon>
        <taxon>Hexapoda</taxon>
        <taxon>Insecta</taxon>
        <taxon>Pterygota</taxon>
        <taxon>Neoptera</taxon>
        <taxon>Endopterygota</taxon>
        <taxon>Trichoptera</taxon>
        <taxon>Integripalpia</taxon>
        <taxon>Hydroptiloidea</taxon>
        <taxon>Hydroptilidae</taxon>
        <taxon>Orthotrichiinae</taxon>
        <taxon>Orthotrichia</taxon>
    </lineage>
</organism>
<keyword evidence="15 18" id="KW-0472">Membrane</keyword>
<dbReference type="GO" id="GO:0015990">
    <property type="term" value="P:electron transport coupled proton transport"/>
    <property type="evidence" value="ECO:0007669"/>
    <property type="project" value="TreeGrafter"/>
</dbReference>
<dbReference type="PANTHER" id="PTHR42829:SF2">
    <property type="entry name" value="NADH-UBIQUINONE OXIDOREDUCTASE CHAIN 5"/>
    <property type="match status" value="1"/>
</dbReference>
<evidence type="ECO:0000256" key="7">
    <source>
        <dbReference type="ARBA" id="ARBA00022692"/>
    </source>
</evidence>
<feature type="transmembrane region" description="Helical" evidence="18">
    <location>
        <begin position="460"/>
        <end position="481"/>
    </location>
</feature>
<comment type="function">
    <text evidence="1">Core subunit of the mitochondrial membrane respiratory chain NADH dehydrogenase (Complex I) that is believed to belong to the minimal assembly required for catalysis. Complex I functions in the transfer of electrons from NADH to the respiratory chain. The immediate electron acceptor for the enzyme is believed to be ubiquinone.</text>
</comment>
<evidence type="ECO:0000256" key="5">
    <source>
        <dbReference type="ARBA" id="ARBA00022448"/>
    </source>
</evidence>
<keyword evidence="11 18" id="KW-1133">Transmembrane helix</keyword>
<keyword evidence="6" id="KW-0679">Respiratory chain</keyword>
<evidence type="ECO:0000256" key="6">
    <source>
        <dbReference type="ARBA" id="ARBA00022660"/>
    </source>
</evidence>
<protein>
    <recommendedName>
        <fullName evidence="4">NADH-ubiquinone oxidoreductase chain 5</fullName>
        <ecNumber evidence="3">7.1.1.2</ecNumber>
    </recommendedName>
    <alternativeName>
        <fullName evidence="16">NADH dehydrogenase subunit 5</fullName>
    </alternativeName>
</protein>
<evidence type="ECO:0000256" key="13">
    <source>
        <dbReference type="ARBA" id="ARBA00023075"/>
    </source>
</evidence>
<feature type="transmembrane region" description="Helical" evidence="18">
    <location>
        <begin position="6"/>
        <end position="29"/>
    </location>
</feature>
<keyword evidence="5" id="KW-0813">Transport</keyword>
<dbReference type="GO" id="GO:0005743">
    <property type="term" value="C:mitochondrial inner membrane"/>
    <property type="evidence" value="ECO:0007669"/>
    <property type="project" value="UniProtKB-SubCell"/>
</dbReference>
<feature type="transmembrane region" description="Helical" evidence="18">
    <location>
        <begin position="339"/>
        <end position="361"/>
    </location>
</feature>
<geneLocation type="mitochondrion" evidence="21"/>
<feature type="domain" description="NADH:quinone oxidoreductase/Mrp antiporter transmembrane" evidence="19">
    <location>
        <begin position="106"/>
        <end position="390"/>
    </location>
</feature>
<accession>A0A9E8LP61</accession>
<feature type="transmembrane region" description="Helical" evidence="18">
    <location>
        <begin position="89"/>
        <end position="107"/>
    </location>
</feature>
<proteinExistence type="predicted"/>
<comment type="subcellular location">
    <subcellularLocation>
        <location evidence="2">Mitochondrion inner membrane</location>
        <topology evidence="2">Multi-pass membrane protein</topology>
    </subcellularLocation>
</comment>
<feature type="transmembrane region" description="Helical" evidence="18">
    <location>
        <begin position="297"/>
        <end position="319"/>
    </location>
</feature>
<feature type="transmembrane region" description="Helical" evidence="18">
    <location>
        <begin position="272"/>
        <end position="290"/>
    </location>
</feature>
<evidence type="ECO:0000256" key="8">
    <source>
        <dbReference type="ARBA" id="ARBA00022792"/>
    </source>
</evidence>
<feature type="transmembrane region" description="Helical" evidence="18">
    <location>
        <begin position="180"/>
        <end position="197"/>
    </location>
</feature>
<comment type="catalytic activity">
    <reaction evidence="17">
        <text>a ubiquinone + NADH + 5 H(+)(in) = a ubiquinol + NAD(+) + 4 H(+)(out)</text>
        <dbReference type="Rhea" id="RHEA:29091"/>
        <dbReference type="Rhea" id="RHEA-COMP:9565"/>
        <dbReference type="Rhea" id="RHEA-COMP:9566"/>
        <dbReference type="ChEBI" id="CHEBI:15378"/>
        <dbReference type="ChEBI" id="CHEBI:16389"/>
        <dbReference type="ChEBI" id="CHEBI:17976"/>
        <dbReference type="ChEBI" id="CHEBI:57540"/>
        <dbReference type="ChEBI" id="CHEBI:57945"/>
        <dbReference type="EC" id="7.1.1.2"/>
    </reaction>
</comment>
<sequence>MLMYLTYILMIFMSLWGIFLFFLSMYFLNYKLIWVIEYNLININSAKMNFIFMFDYISLLFFSFVILISAMIIYYSYYYMLGDININRFVLLIFLFVISMMLLIFSLNMMSILVGWDGLGLVSFCLVIYYQNNKSYNSGLLVVFSNRIGDLFILMVICWMLNYGGWSFFYYLYFYRQDSLYQYIGLMVMLGAITKSAQIPFSSWLPAAMAAPTPVSALVHSSTLVTAGVYLMIRFFELLNDSIIFKFLFILAGMTMFMSGMMANFIYDLKKIIALSTLSQLGLMLSILCLGELLSTFFHLLTHAMFKALLFMCAGLIIHNMMNFQDIRYLSVFIKYMPLTGSCFLIANLSLCGFPFLAGFYSKDMILEFMSFLNINFIMWMMFFISTGLTVSYTIRLIYYIMLKVNLNLNYMSFLDNDKFMFFSMLLLVMMSIFSGSMLMWIIFIKIYMIYLIMIEKIMVFFMIFMGLFIGSLMILLLNYFYKFKILYNFVIFNMSMWFLNLMSTWVINKYIMKFINVSFYIMDKGWSEFIFNKMMFNYLSKMSIFNQFYQSLFLKIYFMLFMYWLMIMYLYLYMN</sequence>
<dbReference type="Pfam" id="PF00361">
    <property type="entry name" value="Proton_antipo_M"/>
    <property type="match status" value="1"/>
</dbReference>
<evidence type="ECO:0000313" key="21">
    <source>
        <dbReference type="EMBL" id="UZZ44228.1"/>
    </source>
</evidence>
<evidence type="ECO:0000259" key="19">
    <source>
        <dbReference type="Pfam" id="PF00361"/>
    </source>
</evidence>
<dbReference type="AlphaFoldDB" id="A0A9E8LP61"/>
<reference evidence="21" key="2">
    <citation type="journal article" date="2022" name="Syst. Entomol.">
        <title>Massive gene rearrangements of mitochondrial genomes and implications for the phylogeny of Trichoptera (Insecta).</title>
        <authorList>
            <person name="Ge X."/>
            <person name="Peng L."/>
            <person name="Vogler A.P."/>
            <person name="Morse J.C."/>
            <person name="Yang L."/>
            <person name="Sun C."/>
            <person name="Wang B."/>
        </authorList>
    </citation>
    <scope>NUCLEOTIDE SEQUENCE</scope>
</reference>
<name>A0A9E8LP61_9NEOP</name>
<dbReference type="PANTHER" id="PTHR42829">
    <property type="entry name" value="NADH-UBIQUINONE OXIDOREDUCTASE CHAIN 5"/>
    <property type="match status" value="1"/>
</dbReference>
<feature type="transmembrane region" description="Helical" evidence="18">
    <location>
        <begin position="50"/>
        <end position="77"/>
    </location>
</feature>
<dbReference type="GO" id="GO:0042773">
    <property type="term" value="P:ATP synthesis coupled electron transport"/>
    <property type="evidence" value="ECO:0007669"/>
    <property type="project" value="InterPro"/>
</dbReference>
<dbReference type="EMBL" id="OL678038">
    <property type="protein sequence ID" value="UZZ44228.1"/>
    <property type="molecule type" value="Genomic_DNA"/>
</dbReference>
<keyword evidence="8" id="KW-0999">Mitochondrion inner membrane</keyword>
<feature type="transmembrane region" description="Helical" evidence="18">
    <location>
        <begin position="373"/>
        <end position="402"/>
    </location>
</feature>
<dbReference type="PRINTS" id="PR01434">
    <property type="entry name" value="NADHDHGNASE5"/>
</dbReference>
<evidence type="ECO:0000256" key="1">
    <source>
        <dbReference type="ARBA" id="ARBA00003257"/>
    </source>
</evidence>
<evidence type="ECO:0000256" key="18">
    <source>
        <dbReference type="SAM" id="Phobius"/>
    </source>
</evidence>
<feature type="transmembrane region" description="Helical" evidence="18">
    <location>
        <begin position="114"/>
        <end position="131"/>
    </location>
</feature>
<evidence type="ECO:0000256" key="4">
    <source>
        <dbReference type="ARBA" id="ARBA00021096"/>
    </source>
</evidence>
<feature type="transmembrane region" description="Helical" evidence="18">
    <location>
        <begin position="422"/>
        <end position="448"/>
    </location>
</feature>
<evidence type="ECO:0000256" key="14">
    <source>
        <dbReference type="ARBA" id="ARBA00023128"/>
    </source>
</evidence>
<evidence type="ECO:0000256" key="16">
    <source>
        <dbReference type="ARBA" id="ARBA00031027"/>
    </source>
</evidence>
<keyword evidence="9" id="KW-1278">Translocase</keyword>
<dbReference type="Pfam" id="PF06455">
    <property type="entry name" value="NADH5_C"/>
    <property type="match status" value="1"/>
</dbReference>
<feature type="transmembrane region" description="Helical" evidence="18">
    <location>
        <begin position="243"/>
        <end position="266"/>
    </location>
</feature>
<dbReference type="InterPro" id="IPR010934">
    <property type="entry name" value="NADH_DH_su5_C"/>
</dbReference>
<gene>
    <name evidence="21" type="primary">ND5</name>
</gene>
<evidence type="ECO:0000259" key="20">
    <source>
        <dbReference type="Pfam" id="PF06455"/>
    </source>
</evidence>
<evidence type="ECO:0000256" key="2">
    <source>
        <dbReference type="ARBA" id="ARBA00004448"/>
    </source>
</evidence>
<evidence type="ECO:0000256" key="12">
    <source>
        <dbReference type="ARBA" id="ARBA00023027"/>
    </source>
</evidence>
<evidence type="ECO:0000256" key="9">
    <source>
        <dbReference type="ARBA" id="ARBA00022967"/>
    </source>
</evidence>
<feature type="transmembrane region" description="Helical" evidence="18">
    <location>
        <begin position="217"/>
        <end position="236"/>
    </location>
</feature>
<feature type="domain" description="NADH dehydrogenase subunit 5 C-terminal" evidence="20">
    <location>
        <begin position="393"/>
        <end position="572"/>
    </location>
</feature>
<dbReference type="InterPro" id="IPR003945">
    <property type="entry name" value="NU5C-like"/>
</dbReference>
<dbReference type="GO" id="GO:0008137">
    <property type="term" value="F:NADH dehydrogenase (ubiquinone) activity"/>
    <property type="evidence" value="ECO:0007669"/>
    <property type="project" value="UniProtKB-EC"/>
</dbReference>
<feature type="transmembrane region" description="Helical" evidence="18">
    <location>
        <begin position="553"/>
        <end position="573"/>
    </location>
</feature>
<keyword evidence="7 18" id="KW-0812">Transmembrane</keyword>
<keyword evidence="10" id="KW-0249">Electron transport</keyword>
<dbReference type="GO" id="GO:0003954">
    <property type="term" value="F:NADH dehydrogenase activity"/>
    <property type="evidence" value="ECO:0007669"/>
    <property type="project" value="TreeGrafter"/>
</dbReference>
<feature type="transmembrane region" description="Helical" evidence="18">
    <location>
        <begin position="151"/>
        <end position="173"/>
    </location>
</feature>
<keyword evidence="13" id="KW-0830">Ubiquinone</keyword>
<keyword evidence="14 21" id="KW-0496">Mitochondrion</keyword>
<evidence type="ECO:0000256" key="15">
    <source>
        <dbReference type="ARBA" id="ARBA00023136"/>
    </source>
</evidence>
<evidence type="ECO:0000256" key="11">
    <source>
        <dbReference type="ARBA" id="ARBA00022989"/>
    </source>
</evidence>
<dbReference type="EC" id="7.1.1.2" evidence="3"/>
<evidence type="ECO:0000256" key="3">
    <source>
        <dbReference type="ARBA" id="ARBA00012944"/>
    </source>
</evidence>
<evidence type="ECO:0000256" key="10">
    <source>
        <dbReference type="ARBA" id="ARBA00022982"/>
    </source>
</evidence>